<dbReference type="GO" id="GO:0006289">
    <property type="term" value="P:nucleotide-excision repair"/>
    <property type="evidence" value="ECO:0007669"/>
    <property type="project" value="TreeGrafter"/>
</dbReference>
<comment type="caution">
    <text evidence="4">The sequence shown here is derived from an EMBL/GenBank/DDBJ whole genome shotgun (WGS) entry which is preliminary data.</text>
</comment>
<reference evidence="4" key="2">
    <citation type="journal article" date="2022" name="Res Sq">
        <title>Comparative Genomics Reveals Insights into the Divergent Evolution of Astigmatic Mites and Household Pest Adaptations.</title>
        <authorList>
            <person name="Xiong Q."/>
            <person name="Wan A.T.-Y."/>
            <person name="Liu X.-Y."/>
            <person name="Fung C.S.-H."/>
            <person name="Xiao X."/>
            <person name="Malainual N."/>
            <person name="Hou J."/>
            <person name="Wang L."/>
            <person name="Wang M."/>
            <person name="Yang K."/>
            <person name="Cui Y."/>
            <person name="Leung E."/>
            <person name="Nong W."/>
            <person name="Shin S.-K."/>
            <person name="Au S."/>
            <person name="Jeong K.Y."/>
            <person name="Chew F.T."/>
            <person name="Hui J."/>
            <person name="Leung T.F."/>
            <person name="Tungtrongchitr A."/>
            <person name="Zhong N."/>
            <person name="Liu Z."/>
            <person name="Tsui S."/>
        </authorList>
    </citation>
    <scope>NUCLEOTIDE SEQUENCE</scope>
    <source>
        <strain evidence="4">Derf</strain>
        <tissue evidence="4">Whole organism</tissue>
    </source>
</reference>
<reference evidence="4" key="1">
    <citation type="submission" date="2013-05" db="EMBL/GenBank/DDBJ databases">
        <authorList>
            <person name="Yim A.K.Y."/>
            <person name="Chan T.F."/>
            <person name="Ji K.M."/>
            <person name="Liu X.Y."/>
            <person name="Zhou J.W."/>
            <person name="Li R.Q."/>
            <person name="Yang K.Y."/>
            <person name="Li J."/>
            <person name="Li M."/>
            <person name="Law P.T.W."/>
            <person name="Wu Y.L."/>
            <person name="Cai Z.L."/>
            <person name="Qin H."/>
            <person name="Bao Y."/>
            <person name="Leung R.K.K."/>
            <person name="Ng P.K.S."/>
            <person name="Zou J."/>
            <person name="Zhong X.J."/>
            <person name="Ran P.X."/>
            <person name="Zhong N.S."/>
            <person name="Liu Z.G."/>
            <person name="Tsui S.K.W."/>
        </authorList>
    </citation>
    <scope>NUCLEOTIDE SEQUENCE</scope>
    <source>
        <strain evidence="4">Derf</strain>
        <tissue evidence="4">Whole organism</tissue>
    </source>
</reference>
<keyword evidence="5" id="KW-1185">Reference proteome</keyword>
<dbReference type="GO" id="GO:0006298">
    <property type="term" value="P:mismatch repair"/>
    <property type="evidence" value="ECO:0007669"/>
    <property type="project" value="TreeGrafter"/>
</dbReference>
<dbReference type="GO" id="GO:0000724">
    <property type="term" value="P:double-strand break repair via homologous recombination"/>
    <property type="evidence" value="ECO:0007669"/>
    <property type="project" value="TreeGrafter"/>
</dbReference>
<evidence type="ECO:0000313" key="4">
    <source>
        <dbReference type="EMBL" id="KAH9493940.1"/>
    </source>
</evidence>
<dbReference type="GO" id="GO:0006260">
    <property type="term" value="P:DNA replication"/>
    <property type="evidence" value="ECO:0007669"/>
    <property type="project" value="InterPro"/>
</dbReference>
<dbReference type="GO" id="GO:0003684">
    <property type="term" value="F:damaged DNA binding"/>
    <property type="evidence" value="ECO:0007669"/>
    <property type="project" value="TreeGrafter"/>
</dbReference>
<comment type="similarity">
    <text evidence="2">Belongs to the replication factor A protein 3 family.</text>
</comment>
<proteinExistence type="inferred from homology"/>
<evidence type="ECO:0000313" key="5">
    <source>
        <dbReference type="Proteomes" id="UP000790347"/>
    </source>
</evidence>
<dbReference type="InterPro" id="IPR013970">
    <property type="entry name" value="Rfa2"/>
</dbReference>
<dbReference type="EMBL" id="ASGP02000008">
    <property type="protein sequence ID" value="KAH9493940.1"/>
    <property type="molecule type" value="Genomic_DNA"/>
</dbReference>
<dbReference type="GO" id="GO:0003697">
    <property type="term" value="F:single-stranded DNA binding"/>
    <property type="evidence" value="ECO:0007669"/>
    <property type="project" value="TreeGrafter"/>
</dbReference>
<keyword evidence="3" id="KW-0539">Nucleus</keyword>
<dbReference type="Gene3D" id="2.40.50.140">
    <property type="entry name" value="Nucleic acid-binding proteins"/>
    <property type="match status" value="1"/>
</dbReference>
<evidence type="ECO:0000256" key="3">
    <source>
        <dbReference type="ARBA" id="ARBA00023242"/>
    </source>
</evidence>
<dbReference type="SUPFAM" id="SSF50249">
    <property type="entry name" value="Nucleic acid-binding proteins"/>
    <property type="match status" value="1"/>
</dbReference>
<dbReference type="GO" id="GO:0006284">
    <property type="term" value="P:base-excision repair"/>
    <property type="evidence" value="ECO:0007669"/>
    <property type="project" value="TreeGrafter"/>
</dbReference>
<accession>A0A922HPL3</accession>
<name>A0A922HPL3_DERFA</name>
<dbReference type="PANTHER" id="PTHR15114">
    <property type="entry name" value="REPLICATION PROTEIN A3"/>
    <property type="match status" value="1"/>
</dbReference>
<sequence length="174" mass="20190">MVINIEDMDTLTDKVDHHAVRINGAMMNNFQNSLAIIMGFVQRLEGENKRIVIKTTDGVYVQVMLLQPLTFILEPEQLIEAYGIVRGGSKFECQSFTHFDRDESKEFNCEIYNQFIQVCITHKNLFCTDNAIADQQHSESLLQTVDNDFDFKTENDQHDQSINDTFNSFEYLMM</sequence>
<organism evidence="4 5">
    <name type="scientific">Dermatophagoides farinae</name>
    <name type="common">American house dust mite</name>
    <dbReference type="NCBI Taxonomy" id="6954"/>
    <lineage>
        <taxon>Eukaryota</taxon>
        <taxon>Metazoa</taxon>
        <taxon>Ecdysozoa</taxon>
        <taxon>Arthropoda</taxon>
        <taxon>Chelicerata</taxon>
        <taxon>Arachnida</taxon>
        <taxon>Acari</taxon>
        <taxon>Acariformes</taxon>
        <taxon>Sarcoptiformes</taxon>
        <taxon>Astigmata</taxon>
        <taxon>Psoroptidia</taxon>
        <taxon>Analgoidea</taxon>
        <taxon>Pyroglyphidae</taxon>
        <taxon>Dermatophagoidinae</taxon>
        <taxon>Dermatophagoides</taxon>
    </lineage>
</organism>
<dbReference type="Proteomes" id="UP000790347">
    <property type="component" value="Unassembled WGS sequence"/>
</dbReference>
<dbReference type="GO" id="GO:0005662">
    <property type="term" value="C:DNA replication factor A complex"/>
    <property type="evidence" value="ECO:0007669"/>
    <property type="project" value="TreeGrafter"/>
</dbReference>
<gene>
    <name evidence="4" type="ORF">DERF_014664</name>
</gene>
<dbReference type="PANTHER" id="PTHR15114:SF1">
    <property type="entry name" value="REPLICATION PROTEIN A 14 KDA SUBUNIT"/>
    <property type="match status" value="1"/>
</dbReference>
<comment type="subcellular location">
    <subcellularLocation>
        <location evidence="1">Nucleus</location>
    </subcellularLocation>
</comment>
<dbReference type="AlphaFoldDB" id="A0A922HPL3"/>
<dbReference type="Pfam" id="PF08661">
    <property type="entry name" value="Rep_fac-A_3"/>
    <property type="match status" value="1"/>
</dbReference>
<evidence type="ECO:0000256" key="1">
    <source>
        <dbReference type="ARBA" id="ARBA00004123"/>
    </source>
</evidence>
<dbReference type="GO" id="GO:0035861">
    <property type="term" value="C:site of double-strand break"/>
    <property type="evidence" value="ECO:0007669"/>
    <property type="project" value="TreeGrafter"/>
</dbReference>
<protein>
    <submittedName>
        <fullName evidence="4">Uncharacterized protein</fullName>
    </submittedName>
</protein>
<dbReference type="InterPro" id="IPR012340">
    <property type="entry name" value="NA-bd_OB-fold"/>
</dbReference>
<evidence type="ECO:0000256" key="2">
    <source>
        <dbReference type="ARBA" id="ARBA00009761"/>
    </source>
</evidence>